<evidence type="ECO:0000313" key="11">
    <source>
        <dbReference type="Proteomes" id="UP000824469"/>
    </source>
</evidence>
<keyword evidence="6 9" id="KW-1133">Transmembrane helix</keyword>
<proteinExistence type="inferred from homology"/>
<gene>
    <name evidence="10" type="ORF">KI387_011868</name>
</gene>
<feature type="transmembrane region" description="Helical" evidence="9">
    <location>
        <begin position="32"/>
        <end position="58"/>
    </location>
</feature>
<organism evidence="10 11">
    <name type="scientific">Taxus chinensis</name>
    <name type="common">Chinese yew</name>
    <name type="synonym">Taxus wallichiana var. chinensis</name>
    <dbReference type="NCBI Taxonomy" id="29808"/>
    <lineage>
        <taxon>Eukaryota</taxon>
        <taxon>Viridiplantae</taxon>
        <taxon>Streptophyta</taxon>
        <taxon>Embryophyta</taxon>
        <taxon>Tracheophyta</taxon>
        <taxon>Spermatophyta</taxon>
        <taxon>Pinopsida</taxon>
        <taxon>Pinidae</taxon>
        <taxon>Conifers II</taxon>
        <taxon>Cupressales</taxon>
        <taxon>Taxaceae</taxon>
        <taxon>Taxus</taxon>
    </lineage>
</organism>
<comment type="similarity">
    <text evidence="3">Belongs to the oleosin family.</text>
</comment>
<evidence type="ECO:0000313" key="10">
    <source>
        <dbReference type="EMBL" id="KAH9300285.1"/>
    </source>
</evidence>
<keyword evidence="7 9" id="KW-0472">Membrane</keyword>
<protein>
    <recommendedName>
        <fullName evidence="12">Oleosin</fullName>
    </recommendedName>
</protein>
<evidence type="ECO:0000256" key="9">
    <source>
        <dbReference type="SAM" id="Phobius"/>
    </source>
</evidence>
<keyword evidence="4" id="KW-0551">Lipid droplet</keyword>
<dbReference type="InterPro" id="IPR000136">
    <property type="entry name" value="Oleosin"/>
</dbReference>
<feature type="region of interest" description="Disordered" evidence="8">
    <location>
        <begin position="128"/>
        <end position="148"/>
    </location>
</feature>
<accession>A0AA38CH56</accession>
<evidence type="ECO:0000256" key="7">
    <source>
        <dbReference type="ARBA" id="ARBA00023136"/>
    </source>
</evidence>
<dbReference type="PANTHER" id="PTHR33203">
    <property type="entry name" value="OLEOSIN"/>
    <property type="match status" value="1"/>
</dbReference>
<dbReference type="Proteomes" id="UP000824469">
    <property type="component" value="Unassembled WGS sequence"/>
</dbReference>
<name>A0AA38CH56_TAXCH</name>
<dbReference type="EMBL" id="JAHRHJ020000009">
    <property type="protein sequence ID" value="KAH9300285.1"/>
    <property type="molecule type" value="Genomic_DNA"/>
</dbReference>
<evidence type="ECO:0000256" key="3">
    <source>
        <dbReference type="ARBA" id="ARBA00010858"/>
    </source>
</evidence>
<reference evidence="10 11" key="1">
    <citation type="journal article" date="2021" name="Nat. Plants">
        <title>The Taxus genome provides insights into paclitaxel biosynthesis.</title>
        <authorList>
            <person name="Xiong X."/>
            <person name="Gou J."/>
            <person name="Liao Q."/>
            <person name="Li Y."/>
            <person name="Zhou Q."/>
            <person name="Bi G."/>
            <person name="Li C."/>
            <person name="Du R."/>
            <person name="Wang X."/>
            <person name="Sun T."/>
            <person name="Guo L."/>
            <person name="Liang H."/>
            <person name="Lu P."/>
            <person name="Wu Y."/>
            <person name="Zhang Z."/>
            <person name="Ro D.K."/>
            <person name="Shang Y."/>
            <person name="Huang S."/>
            <person name="Yan J."/>
        </authorList>
    </citation>
    <scope>NUCLEOTIDE SEQUENCE [LARGE SCALE GENOMIC DNA]</scope>
    <source>
        <strain evidence="10">Ta-2019</strain>
    </source>
</reference>
<feature type="transmembrane region" description="Helical" evidence="9">
    <location>
        <begin position="70"/>
        <end position="103"/>
    </location>
</feature>
<dbReference type="OMA" id="YARSRIM"/>
<dbReference type="Pfam" id="PF01277">
    <property type="entry name" value="Oleosin"/>
    <property type="match status" value="1"/>
</dbReference>
<dbReference type="GO" id="GO:0019915">
    <property type="term" value="P:lipid storage"/>
    <property type="evidence" value="ECO:0007669"/>
    <property type="project" value="TreeGrafter"/>
</dbReference>
<evidence type="ECO:0000256" key="6">
    <source>
        <dbReference type="ARBA" id="ARBA00022989"/>
    </source>
</evidence>
<evidence type="ECO:0000256" key="1">
    <source>
        <dbReference type="ARBA" id="ARBA00004141"/>
    </source>
</evidence>
<evidence type="ECO:0000256" key="5">
    <source>
        <dbReference type="ARBA" id="ARBA00022692"/>
    </source>
</evidence>
<keyword evidence="5 9" id="KW-0812">Transmembrane</keyword>
<feature type="compositionally biased region" description="Basic and acidic residues" evidence="8">
    <location>
        <begin position="128"/>
        <end position="137"/>
    </location>
</feature>
<evidence type="ECO:0000256" key="4">
    <source>
        <dbReference type="ARBA" id="ARBA00022677"/>
    </source>
</evidence>
<dbReference type="GO" id="GO:0012511">
    <property type="term" value="C:monolayer-surrounded lipid storage body"/>
    <property type="evidence" value="ECO:0007669"/>
    <property type="project" value="InterPro"/>
</dbReference>
<feature type="non-terminal residue" evidence="10">
    <location>
        <position position="148"/>
    </location>
</feature>
<comment type="caution">
    <text evidence="10">The sequence shown here is derived from an EMBL/GenBank/DDBJ whole genome shotgun (WGS) entry which is preliminary data.</text>
</comment>
<dbReference type="GO" id="GO:0016020">
    <property type="term" value="C:membrane"/>
    <property type="evidence" value="ECO:0007669"/>
    <property type="project" value="UniProtKB-SubCell"/>
</dbReference>
<sequence length="148" mass="15848">MGDQMQQAHQHVQGMMQKLQEKSPNAQQLLKLFGAIALGATLTALAGLTFAGTVVTLACATPVLVFFSPILVPVGIVLFLTMAGFLSAGGFGVAAVSALSWIYNYLMGKHPPGSEQVDTARERIASKARDVKDRAKEYGQYVQNKAHE</sequence>
<evidence type="ECO:0008006" key="12">
    <source>
        <dbReference type="Google" id="ProtNLM"/>
    </source>
</evidence>
<evidence type="ECO:0000256" key="8">
    <source>
        <dbReference type="SAM" id="MobiDB-lite"/>
    </source>
</evidence>
<comment type="subcellular location">
    <subcellularLocation>
        <location evidence="2">Lipid droplet</location>
    </subcellularLocation>
    <subcellularLocation>
        <location evidence="1">Membrane</location>
        <topology evidence="1">Multi-pass membrane protein</topology>
    </subcellularLocation>
</comment>
<dbReference type="PANTHER" id="PTHR33203:SF24">
    <property type="entry name" value="OLEOSIN"/>
    <property type="match status" value="1"/>
</dbReference>
<evidence type="ECO:0000256" key="2">
    <source>
        <dbReference type="ARBA" id="ARBA00004502"/>
    </source>
</evidence>
<keyword evidence="11" id="KW-1185">Reference proteome</keyword>
<dbReference type="AlphaFoldDB" id="A0AA38CH56"/>